<keyword evidence="5 7" id="KW-1133">Transmembrane helix</keyword>
<reference evidence="10" key="1">
    <citation type="journal article" date="2014" name="Int. J. Syst. Evol. Microbiol.">
        <title>Complete genome sequence of Corynebacterium casei LMG S-19264T (=DSM 44701T), isolated from a smear-ripened cheese.</title>
        <authorList>
            <consortium name="US DOE Joint Genome Institute (JGI-PGF)"/>
            <person name="Walter F."/>
            <person name="Albersmeier A."/>
            <person name="Kalinowski J."/>
            <person name="Ruckert C."/>
        </authorList>
    </citation>
    <scope>NUCLEOTIDE SEQUENCE</scope>
    <source>
        <strain evidence="10">JCM 15325</strain>
    </source>
</reference>
<protein>
    <submittedName>
        <fullName evidence="10">DUF421 domain-containing protein</fullName>
    </submittedName>
</protein>
<evidence type="ECO:0000256" key="1">
    <source>
        <dbReference type="ARBA" id="ARBA00004651"/>
    </source>
</evidence>
<sequence>MNLLEILARSLGTFSVLLLLVRVLGKNQLNHLTFFHYVTGITFGSIAANIIIDKNIRVIDGFTSLGVWTGAALLVGYLNQKSAKARLILDGEPTIVIKKGRIVEEAMRAMRFNMNDLSMLLRNNNVFSIKDVDYAILEPNGRLSVLKKSEYQMVTKKDIRLPVNQPLYLPTDIIVDGKIVKQNLRKLNLNREWVDNQLKKTGVHSIHDVFYAEIQSDGTLYIDKREK</sequence>
<accession>A0A917RZH7</accession>
<feature type="domain" description="YetF C-terminal" evidence="8">
    <location>
        <begin position="80"/>
        <end position="214"/>
    </location>
</feature>
<keyword evidence="6 7" id="KW-0472">Membrane</keyword>
<feature type="transmembrane region" description="Helical" evidence="7">
    <location>
        <begin position="6"/>
        <end position="25"/>
    </location>
</feature>
<feature type="domain" description="YetF-like N-terminal transmembrane" evidence="9">
    <location>
        <begin position="6"/>
        <end position="77"/>
    </location>
</feature>
<keyword evidence="11" id="KW-1185">Reference proteome</keyword>
<dbReference type="Gene3D" id="3.30.240.20">
    <property type="entry name" value="bsu07140 like domains"/>
    <property type="match status" value="2"/>
</dbReference>
<dbReference type="PANTHER" id="PTHR34582:SF7">
    <property type="entry name" value="UPF0702 TRANSMEMBRANE PROTEIN YDFS"/>
    <property type="match status" value="1"/>
</dbReference>
<dbReference type="InterPro" id="IPR048454">
    <property type="entry name" value="YetF_N"/>
</dbReference>
<dbReference type="InterPro" id="IPR007353">
    <property type="entry name" value="DUF421"/>
</dbReference>
<evidence type="ECO:0000256" key="7">
    <source>
        <dbReference type="SAM" id="Phobius"/>
    </source>
</evidence>
<dbReference type="Pfam" id="PF20730">
    <property type="entry name" value="YetF_N"/>
    <property type="match status" value="1"/>
</dbReference>
<comment type="similarity">
    <text evidence="2">Belongs to the UPF0702 family.</text>
</comment>
<evidence type="ECO:0000259" key="8">
    <source>
        <dbReference type="Pfam" id="PF04239"/>
    </source>
</evidence>
<evidence type="ECO:0000256" key="6">
    <source>
        <dbReference type="ARBA" id="ARBA00023136"/>
    </source>
</evidence>
<evidence type="ECO:0000256" key="5">
    <source>
        <dbReference type="ARBA" id="ARBA00022989"/>
    </source>
</evidence>
<dbReference type="Pfam" id="PF04239">
    <property type="entry name" value="DUF421"/>
    <property type="match status" value="1"/>
</dbReference>
<dbReference type="GO" id="GO:0005886">
    <property type="term" value="C:plasma membrane"/>
    <property type="evidence" value="ECO:0007669"/>
    <property type="project" value="UniProtKB-SubCell"/>
</dbReference>
<dbReference type="AlphaFoldDB" id="A0A917RZH7"/>
<feature type="transmembrane region" description="Helical" evidence="7">
    <location>
        <begin position="32"/>
        <end position="52"/>
    </location>
</feature>
<keyword evidence="3" id="KW-1003">Cell membrane</keyword>
<evidence type="ECO:0000259" key="9">
    <source>
        <dbReference type="Pfam" id="PF20730"/>
    </source>
</evidence>
<dbReference type="InterPro" id="IPR023090">
    <property type="entry name" value="UPF0702_alpha/beta_dom_sf"/>
</dbReference>
<dbReference type="EMBL" id="BMOK01000002">
    <property type="protein sequence ID" value="GGL45198.1"/>
    <property type="molecule type" value="Genomic_DNA"/>
</dbReference>
<keyword evidence="4 7" id="KW-0812">Transmembrane</keyword>
<evidence type="ECO:0000256" key="3">
    <source>
        <dbReference type="ARBA" id="ARBA00022475"/>
    </source>
</evidence>
<organism evidence="10 11">
    <name type="scientific">Sporolactobacillus putidus</name>
    <dbReference type="NCBI Taxonomy" id="492735"/>
    <lineage>
        <taxon>Bacteria</taxon>
        <taxon>Bacillati</taxon>
        <taxon>Bacillota</taxon>
        <taxon>Bacilli</taxon>
        <taxon>Bacillales</taxon>
        <taxon>Sporolactobacillaceae</taxon>
        <taxon>Sporolactobacillus</taxon>
    </lineage>
</organism>
<dbReference type="Proteomes" id="UP000654670">
    <property type="component" value="Unassembled WGS sequence"/>
</dbReference>
<feature type="transmembrane region" description="Helical" evidence="7">
    <location>
        <begin position="58"/>
        <end position="78"/>
    </location>
</feature>
<gene>
    <name evidence="10" type="ORF">GCM10007968_06590</name>
</gene>
<reference evidence="10" key="2">
    <citation type="submission" date="2020-09" db="EMBL/GenBank/DDBJ databases">
        <authorList>
            <person name="Sun Q."/>
            <person name="Ohkuma M."/>
        </authorList>
    </citation>
    <scope>NUCLEOTIDE SEQUENCE</scope>
    <source>
        <strain evidence="10">JCM 15325</strain>
    </source>
</reference>
<proteinExistence type="inferred from homology"/>
<dbReference type="PANTHER" id="PTHR34582">
    <property type="entry name" value="UPF0702 TRANSMEMBRANE PROTEIN YCAP"/>
    <property type="match status" value="1"/>
</dbReference>
<comment type="subcellular location">
    <subcellularLocation>
        <location evidence="1">Cell membrane</location>
        <topology evidence="1">Multi-pass membrane protein</topology>
    </subcellularLocation>
</comment>
<evidence type="ECO:0000256" key="4">
    <source>
        <dbReference type="ARBA" id="ARBA00022692"/>
    </source>
</evidence>
<evidence type="ECO:0000256" key="2">
    <source>
        <dbReference type="ARBA" id="ARBA00006448"/>
    </source>
</evidence>
<name>A0A917RZH7_9BACL</name>
<evidence type="ECO:0000313" key="11">
    <source>
        <dbReference type="Proteomes" id="UP000654670"/>
    </source>
</evidence>
<evidence type="ECO:0000313" key="10">
    <source>
        <dbReference type="EMBL" id="GGL45198.1"/>
    </source>
</evidence>
<comment type="caution">
    <text evidence="10">The sequence shown here is derived from an EMBL/GenBank/DDBJ whole genome shotgun (WGS) entry which is preliminary data.</text>
</comment>